<dbReference type="CDD" id="cd02440">
    <property type="entry name" value="AdoMet_MTases"/>
    <property type="match status" value="1"/>
</dbReference>
<evidence type="ECO:0000256" key="1">
    <source>
        <dbReference type="ARBA" id="ARBA00022603"/>
    </source>
</evidence>
<name>A0A9D2HHQ2_9FIRM</name>
<dbReference type="SUPFAM" id="SSF53335">
    <property type="entry name" value="S-adenosyl-L-methionine-dependent methyltransferases"/>
    <property type="match status" value="1"/>
</dbReference>
<gene>
    <name evidence="4" type="ORF">IAA07_08435</name>
</gene>
<keyword evidence="2" id="KW-0808">Transferase</keyword>
<organism evidence="4 5">
    <name type="scientific">Candidatus Lachnoclostridium stercoravium</name>
    <dbReference type="NCBI Taxonomy" id="2838633"/>
    <lineage>
        <taxon>Bacteria</taxon>
        <taxon>Bacillati</taxon>
        <taxon>Bacillota</taxon>
        <taxon>Clostridia</taxon>
        <taxon>Lachnospirales</taxon>
        <taxon>Lachnospiraceae</taxon>
    </lineage>
</organism>
<evidence type="ECO:0000313" key="5">
    <source>
        <dbReference type="Proteomes" id="UP000823900"/>
    </source>
</evidence>
<dbReference type="PANTHER" id="PTHR43861">
    <property type="entry name" value="TRANS-ACONITATE 2-METHYLTRANSFERASE-RELATED"/>
    <property type="match status" value="1"/>
</dbReference>
<evidence type="ECO:0000313" key="4">
    <source>
        <dbReference type="EMBL" id="HJA71586.1"/>
    </source>
</evidence>
<dbReference type="Proteomes" id="UP000823900">
    <property type="component" value="Unassembled WGS sequence"/>
</dbReference>
<feature type="domain" description="Methyltransferase" evidence="3">
    <location>
        <begin position="40"/>
        <end position="128"/>
    </location>
</feature>
<sequence length="196" mass="22494">MDSIDYYNKYAATVFEDTAEQDMSDIMEEFLSCMEEGDTILDLGCGSGRDSLTFYDMGYDVTPMDGSEEMCKLAEIHTDMDVLHMDFWDMSFEDAFDGIWACASLIHIPKKELPKMLDKISAALKKDGVVYMSFHKGNFEGFAGERYFSDYTEREMERIIKESNGLKLIKMWETEDKGYSSSHENGTWLNVLARKA</sequence>
<dbReference type="AlphaFoldDB" id="A0A9D2HHQ2"/>
<dbReference type="EMBL" id="DWZA01000073">
    <property type="protein sequence ID" value="HJA71586.1"/>
    <property type="molecule type" value="Genomic_DNA"/>
</dbReference>
<dbReference type="GO" id="GO:0008168">
    <property type="term" value="F:methyltransferase activity"/>
    <property type="evidence" value="ECO:0007669"/>
    <property type="project" value="UniProtKB-KW"/>
</dbReference>
<dbReference type="InterPro" id="IPR041698">
    <property type="entry name" value="Methyltransf_25"/>
</dbReference>
<dbReference type="InterPro" id="IPR029063">
    <property type="entry name" value="SAM-dependent_MTases_sf"/>
</dbReference>
<evidence type="ECO:0000256" key="2">
    <source>
        <dbReference type="ARBA" id="ARBA00022679"/>
    </source>
</evidence>
<accession>A0A9D2HHQ2</accession>
<dbReference type="Gene3D" id="3.40.50.150">
    <property type="entry name" value="Vaccinia Virus protein VP39"/>
    <property type="match status" value="1"/>
</dbReference>
<keyword evidence="1 4" id="KW-0489">Methyltransferase</keyword>
<evidence type="ECO:0000259" key="3">
    <source>
        <dbReference type="Pfam" id="PF13649"/>
    </source>
</evidence>
<reference evidence="4" key="1">
    <citation type="journal article" date="2021" name="PeerJ">
        <title>Extensive microbial diversity within the chicken gut microbiome revealed by metagenomics and culture.</title>
        <authorList>
            <person name="Gilroy R."/>
            <person name="Ravi A."/>
            <person name="Getino M."/>
            <person name="Pursley I."/>
            <person name="Horton D.L."/>
            <person name="Alikhan N.F."/>
            <person name="Baker D."/>
            <person name="Gharbi K."/>
            <person name="Hall N."/>
            <person name="Watson M."/>
            <person name="Adriaenssens E.M."/>
            <person name="Foster-Nyarko E."/>
            <person name="Jarju S."/>
            <person name="Secka A."/>
            <person name="Antonio M."/>
            <person name="Oren A."/>
            <person name="Chaudhuri R.R."/>
            <person name="La Ragione R."/>
            <person name="Hildebrand F."/>
            <person name="Pallen M.J."/>
        </authorList>
    </citation>
    <scope>NUCLEOTIDE SEQUENCE</scope>
    <source>
        <strain evidence="4">CHK178-16964</strain>
    </source>
</reference>
<protein>
    <submittedName>
        <fullName evidence="4">Methyltransferase domain-containing protein</fullName>
    </submittedName>
</protein>
<proteinExistence type="predicted"/>
<dbReference type="PANTHER" id="PTHR43861:SF1">
    <property type="entry name" value="TRANS-ACONITATE 2-METHYLTRANSFERASE"/>
    <property type="match status" value="1"/>
</dbReference>
<reference evidence="4" key="2">
    <citation type="submission" date="2021-04" db="EMBL/GenBank/DDBJ databases">
        <authorList>
            <person name="Gilroy R."/>
        </authorList>
    </citation>
    <scope>NUCLEOTIDE SEQUENCE</scope>
    <source>
        <strain evidence="4">CHK178-16964</strain>
    </source>
</reference>
<dbReference type="Pfam" id="PF13649">
    <property type="entry name" value="Methyltransf_25"/>
    <property type="match status" value="1"/>
</dbReference>
<dbReference type="GO" id="GO:0032259">
    <property type="term" value="P:methylation"/>
    <property type="evidence" value="ECO:0007669"/>
    <property type="project" value="UniProtKB-KW"/>
</dbReference>
<comment type="caution">
    <text evidence="4">The sequence shown here is derived from an EMBL/GenBank/DDBJ whole genome shotgun (WGS) entry which is preliminary data.</text>
</comment>